<protein>
    <recommendedName>
        <fullName evidence="10">Structural maintenance of chromosomes protein</fullName>
    </recommendedName>
</protein>
<comment type="subcellular location">
    <subcellularLocation>
        <location evidence="2">Chromosome</location>
    </subcellularLocation>
    <subcellularLocation>
        <location evidence="1 10">Nucleus</location>
    </subcellularLocation>
</comment>
<dbReference type="GO" id="GO:0005634">
    <property type="term" value="C:nucleus"/>
    <property type="evidence" value="ECO:0007669"/>
    <property type="project" value="UniProtKB-SubCell"/>
</dbReference>
<feature type="coiled-coil region" evidence="11">
    <location>
        <begin position="811"/>
        <end position="915"/>
    </location>
</feature>
<organism evidence="14 15">
    <name type="scientific">Smittium simulii</name>
    <dbReference type="NCBI Taxonomy" id="133385"/>
    <lineage>
        <taxon>Eukaryota</taxon>
        <taxon>Fungi</taxon>
        <taxon>Fungi incertae sedis</taxon>
        <taxon>Zoopagomycota</taxon>
        <taxon>Kickxellomycotina</taxon>
        <taxon>Harpellomycetes</taxon>
        <taxon>Harpellales</taxon>
        <taxon>Legeriomycetaceae</taxon>
        <taxon>Smittium</taxon>
    </lineage>
</organism>
<dbReference type="Gene3D" id="3.30.70.1620">
    <property type="match status" value="1"/>
</dbReference>
<dbReference type="Proteomes" id="UP000245383">
    <property type="component" value="Unassembled WGS sequence"/>
</dbReference>
<dbReference type="Pfam" id="PF02463">
    <property type="entry name" value="SMC_N"/>
    <property type="match status" value="1"/>
</dbReference>
<sequence>MVQLERIEVENFKSYKGKQTIGPFTSFTAVIGPNGSGKSNLMDAISFVLGVQSSQLRSTQLKDLIYRGPKSGANQIIRRASAAAILSTEAGEISFKRTVTAAGSSEYSINNKIVNFQEYTAHLSKYNILTKAKNFLVFQGDVEAIASQSPIELTRLIETISGSGEYRAEYEKLKYEEQVAAEQSNLSFLKKRAIASELKTVMSQKKELDEYNKKKEELSLLNIEYMLAKLYKVDTQIQQTKNDIDDYQDQLNDMLSKTQSSDKNVLSQRKSQAKAFKELSKADKQVKFLEISLEEKQPVLLGLNETLALTEKKKSNLISSSEKLQDDTQRQKDVIVALESELNQIKKANAKNEEDWLSSKEAKMFSDSTFEAKITADYNKIKSSIEFQSKSDSINQKEIIEKIASLELKINTLLDRKEELSKKIKEKQDQKLSNNKQLQEDLNRLEDANSEKKVIEDKINSNSAKYEKYLSKEFELNEKLGLVLKQISQVKAIEMESKKERKNAEILAVLKRLFQNVYGRISELCKPTQRKYELAALVTLGKFADAIVVDSQKTAIECIQYLREQRAGNATFLPLDSLVVKPLNESFRRAHSGARLVLDILEYNTKYERAIAFVCGSNMVCDSIEIARTLCYDQKLSVKAITLDGVVIHKSGNITGGNFAETGLISNNLAKWERGNTEKLIKSRDDLTQKLTEVSKNKNTLAPIESLQSQLAELDSNFLAAQDNLVRTKRWIETYELEDKDLNKQLSSSEKTLTEYQLQVENLEILLEKVSQKLNKASEPLFRDFCKNYNFSSVSEFETLIKIKNKASKKKIEFSNHVSRLENQLQFEKEQLESIAFDIERTKQLINQNNSELISSQTKIRILEEELSKILVDLKSENNNFLTKQTKYQSETSNLNTLRKEYVELSSALELANRMKSSKETELSKAIDNKLTILRKCRLESIEIPFSVGSLSSVPISLASVAYTSTEDKAQFDNLIINELKPNYTTLPSAAKSNNKKDENQQNNDVDSLEKGYESRIDTLKLELMSMAPSSYAQEKLNTLQRKLNESDSEFLNCRRAAKDVYSRFSRVKQNRLELFNSMFQHISSVIDKFYKILTKSNNFPIGGTAYLNLENTEEPYLSGVKYHAMPPLKRFRDMDHLSGGEKTVAAISLLFALQSFVPSPFFVLDEVDAALDLTNVIQLANYLKLRSSQVALPPLQRSEDSEVPQSKKTTDKSKPDNFQFIVISLKQKLYEKASSLVGVYRDQTLNSSNTLNLSLSDYPE</sequence>
<feature type="domain" description="SMC hinge" evidence="13">
    <location>
        <begin position="515"/>
        <end position="631"/>
    </location>
</feature>
<dbReference type="InterPro" id="IPR010935">
    <property type="entry name" value="SMC_hinge"/>
</dbReference>
<dbReference type="InterPro" id="IPR024704">
    <property type="entry name" value="SMC"/>
</dbReference>
<keyword evidence="4" id="KW-0158">Chromosome</keyword>
<evidence type="ECO:0000256" key="8">
    <source>
        <dbReference type="ARBA" id="ARBA00023242"/>
    </source>
</evidence>
<accession>A0A2T9YW52</accession>
<dbReference type="GO" id="GO:0051301">
    <property type="term" value="P:cell division"/>
    <property type="evidence" value="ECO:0007669"/>
    <property type="project" value="UniProtKB-KW"/>
</dbReference>
<evidence type="ECO:0000256" key="6">
    <source>
        <dbReference type="ARBA" id="ARBA00022776"/>
    </source>
</evidence>
<dbReference type="SUPFAM" id="SSF75553">
    <property type="entry name" value="Smc hinge domain"/>
    <property type="match status" value="1"/>
</dbReference>
<dbReference type="EMBL" id="MBFR01000029">
    <property type="protein sequence ID" value="PVU96555.1"/>
    <property type="molecule type" value="Genomic_DNA"/>
</dbReference>
<dbReference type="SUPFAM" id="SSF52540">
    <property type="entry name" value="P-loop containing nucleoside triphosphate hydrolases"/>
    <property type="match status" value="2"/>
</dbReference>
<keyword evidence="15" id="KW-1185">Reference proteome</keyword>
<feature type="coiled-coil region" evidence="11">
    <location>
        <begin position="704"/>
        <end position="773"/>
    </location>
</feature>
<dbReference type="Gene3D" id="3.40.50.300">
    <property type="entry name" value="P-loop containing nucleotide triphosphate hydrolases"/>
    <property type="match status" value="2"/>
</dbReference>
<keyword evidence="7 11" id="KW-0175">Coiled coil</keyword>
<comment type="caution">
    <text evidence="14">The sequence shown here is derived from an EMBL/GenBank/DDBJ whole genome shotgun (WGS) entry which is preliminary data.</text>
</comment>
<dbReference type="Pfam" id="PF06470">
    <property type="entry name" value="SMC_hinge"/>
    <property type="match status" value="1"/>
</dbReference>
<proteinExistence type="inferred from homology"/>
<evidence type="ECO:0000256" key="12">
    <source>
        <dbReference type="SAM" id="MobiDB-lite"/>
    </source>
</evidence>
<evidence type="ECO:0000313" key="14">
    <source>
        <dbReference type="EMBL" id="PVU96555.1"/>
    </source>
</evidence>
<dbReference type="GO" id="GO:0016887">
    <property type="term" value="F:ATP hydrolysis activity"/>
    <property type="evidence" value="ECO:0007669"/>
    <property type="project" value="InterPro"/>
</dbReference>
<evidence type="ECO:0000313" key="15">
    <source>
        <dbReference type="Proteomes" id="UP000245383"/>
    </source>
</evidence>
<gene>
    <name evidence="14" type="ORF">BB561_001099</name>
</gene>
<evidence type="ECO:0000256" key="2">
    <source>
        <dbReference type="ARBA" id="ARBA00004286"/>
    </source>
</evidence>
<evidence type="ECO:0000256" key="4">
    <source>
        <dbReference type="ARBA" id="ARBA00022454"/>
    </source>
</evidence>
<evidence type="ECO:0000256" key="5">
    <source>
        <dbReference type="ARBA" id="ARBA00022618"/>
    </source>
</evidence>
<feature type="region of interest" description="Disordered" evidence="12">
    <location>
        <begin position="424"/>
        <end position="443"/>
    </location>
</feature>
<evidence type="ECO:0000256" key="7">
    <source>
        <dbReference type="ARBA" id="ARBA00023054"/>
    </source>
</evidence>
<feature type="coiled-coil region" evidence="11">
    <location>
        <begin position="172"/>
        <end position="257"/>
    </location>
</feature>
<dbReference type="CDD" id="cd03275">
    <property type="entry name" value="ABC_SMC1_euk"/>
    <property type="match status" value="1"/>
</dbReference>
<evidence type="ECO:0000259" key="13">
    <source>
        <dbReference type="SMART" id="SM00968"/>
    </source>
</evidence>
<evidence type="ECO:0000256" key="10">
    <source>
        <dbReference type="PIRNR" id="PIRNR005719"/>
    </source>
</evidence>
<keyword evidence="6" id="KW-0498">Mitosis</keyword>
<evidence type="ECO:0000256" key="9">
    <source>
        <dbReference type="ARBA" id="ARBA00023306"/>
    </source>
</evidence>
<evidence type="ECO:0000256" key="11">
    <source>
        <dbReference type="SAM" id="Coils"/>
    </source>
</evidence>
<dbReference type="InterPro" id="IPR036277">
    <property type="entry name" value="SMC_hinge_sf"/>
</dbReference>
<keyword evidence="9" id="KW-0131">Cell cycle</keyword>
<dbReference type="InterPro" id="IPR003395">
    <property type="entry name" value="RecF/RecN/SMC_N"/>
</dbReference>
<dbReference type="OrthoDB" id="5575062at2759"/>
<dbReference type="InterPro" id="IPR028468">
    <property type="entry name" value="Smc1_ABC"/>
</dbReference>
<dbReference type="GO" id="GO:0005524">
    <property type="term" value="F:ATP binding"/>
    <property type="evidence" value="ECO:0007669"/>
    <property type="project" value="InterPro"/>
</dbReference>
<reference evidence="14 15" key="1">
    <citation type="journal article" date="2018" name="MBio">
        <title>Comparative Genomics Reveals the Core Gene Toolbox for the Fungus-Insect Symbiosis.</title>
        <authorList>
            <person name="Wang Y."/>
            <person name="Stata M."/>
            <person name="Wang W."/>
            <person name="Stajich J.E."/>
            <person name="White M.M."/>
            <person name="Moncalvo J.M."/>
        </authorList>
    </citation>
    <scope>NUCLEOTIDE SEQUENCE [LARGE SCALE GENOMIC DNA]</scope>
    <source>
        <strain evidence="14 15">SWE-8-4</strain>
    </source>
</reference>
<dbReference type="PANTHER" id="PTHR18937">
    <property type="entry name" value="STRUCTURAL MAINTENANCE OF CHROMOSOMES SMC FAMILY MEMBER"/>
    <property type="match status" value="1"/>
</dbReference>
<dbReference type="SMART" id="SM00968">
    <property type="entry name" value="SMC_hinge"/>
    <property type="match status" value="1"/>
</dbReference>
<keyword evidence="5" id="KW-0132">Cell division</keyword>
<dbReference type="Gene3D" id="1.20.1060.20">
    <property type="match status" value="1"/>
</dbReference>
<dbReference type="PIRSF" id="PIRSF005719">
    <property type="entry name" value="SMC"/>
    <property type="match status" value="1"/>
</dbReference>
<dbReference type="AlphaFoldDB" id="A0A2T9YW52"/>
<dbReference type="GO" id="GO:0008278">
    <property type="term" value="C:cohesin complex"/>
    <property type="evidence" value="ECO:0007669"/>
    <property type="project" value="InterPro"/>
</dbReference>
<evidence type="ECO:0000256" key="3">
    <source>
        <dbReference type="ARBA" id="ARBA00005597"/>
    </source>
</evidence>
<dbReference type="STRING" id="133385.A0A2T9YW52"/>
<name>A0A2T9YW52_9FUNG</name>
<keyword evidence="8 10" id="KW-0539">Nucleus</keyword>
<feature type="region of interest" description="Disordered" evidence="12">
    <location>
        <begin position="987"/>
        <end position="1010"/>
    </location>
</feature>
<dbReference type="GO" id="GO:0003677">
    <property type="term" value="F:DNA binding"/>
    <property type="evidence" value="ECO:0007669"/>
    <property type="project" value="TreeGrafter"/>
</dbReference>
<comment type="similarity">
    <text evidence="3">Belongs to the SMC family. SMC1 subfamily.</text>
</comment>
<evidence type="ECO:0000256" key="1">
    <source>
        <dbReference type="ARBA" id="ARBA00004123"/>
    </source>
</evidence>
<dbReference type="PANTHER" id="PTHR18937:SF12">
    <property type="entry name" value="STRUCTURAL MAINTENANCE OF CHROMOSOMES PROTEIN"/>
    <property type="match status" value="1"/>
</dbReference>
<dbReference type="InterPro" id="IPR027417">
    <property type="entry name" value="P-loop_NTPase"/>
</dbReference>
<dbReference type="GO" id="GO:0007062">
    <property type="term" value="P:sister chromatid cohesion"/>
    <property type="evidence" value="ECO:0007669"/>
    <property type="project" value="InterPro"/>
</dbReference>